<proteinExistence type="predicted"/>
<organism evidence="1">
    <name type="scientific">uncultured Thermomicrobiales bacterium</name>
    <dbReference type="NCBI Taxonomy" id="1645740"/>
    <lineage>
        <taxon>Bacteria</taxon>
        <taxon>Pseudomonadati</taxon>
        <taxon>Thermomicrobiota</taxon>
        <taxon>Thermomicrobia</taxon>
        <taxon>Thermomicrobiales</taxon>
        <taxon>environmental samples</taxon>
    </lineage>
</organism>
<evidence type="ECO:0000313" key="1">
    <source>
        <dbReference type="EMBL" id="CAA9589637.1"/>
    </source>
</evidence>
<dbReference type="AlphaFoldDB" id="A0A6J4VVY0"/>
<protein>
    <submittedName>
        <fullName evidence="1">Uncharacterized protein</fullName>
    </submittedName>
</protein>
<name>A0A6J4VVY0_9BACT</name>
<reference evidence="1" key="1">
    <citation type="submission" date="2020-02" db="EMBL/GenBank/DDBJ databases">
        <authorList>
            <person name="Meier V. D."/>
        </authorList>
    </citation>
    <scope>NUCLEOTIDE SEQUENCE</scope>
    <source>
        <strain evidence="1">AVDCRST_MAG88</strain>
    </source>
</reference>
<accession>A0A6J4VVY0</accession>
<dbReference type="EMBL" id="CADCWM010001194">
    <property type="protein sequence ID" value="CAA9589637.1"/>
    <property type="molecule type" value="Genomic_DNA"/>
</dbReference>
<sequence>MERYWQILHRASILADFERRLRDALEDDDDLIVEALANRYLARHPWLAEDIYRKVVLRGRRRALEARMRTLDRLLAGHNPKTVRYLSEGWRHQREEAVAELRDLEAAAALDPPPWEQILGRLKAQVREGGEGGERADA</sequence>
<gene>
    <name evidence="1" type="ORF">AVDCRST_MAG88-4625</name>
</gene>